<evidence type="ECO:0000313" key="3">
    <source>
        <dbReference type="EMBL" id="MBA5686970.1"/>
    </source>
</evidence>
<dbReference type="Gene3D" id="3.90.226.10">
    <property type="entry name" value="2-enoyl-CoA Hydratase, Chain A, domain 1"/>
    <property type="match status" value="1"/>
</dbReference>
<protein>
    <submittedName>
        <fullName evidence="3">S49 family peptidase</fullName>
    </submittedName>
</protein>
<organism evidence="3 4">
    <name type="scientific">Rugamonas apoptosis</name>
    <dbReference type="NCBI Taxonomy" id="2758570"/>
    <lineage>
        <taxon>Bacteria</taxon>
        <taxon>Pseudomonadati</taxon>
        <taxon>Pseudomonadota</taxon>
        <taxon>Betaproteobacteria</taxon>
        <taxon>Burkholderiales</taxon>
        <taxon>Oxalobacteraceae</taxon>
        <taxon>Telluria group</taxon>
        <taxon>Rugamonas</taxon>
    </lineage>
</organism>
<dbReference type="PANTHER" id="PTHR42987:SF4">
    <property type="entry name" value="PROTEASE SOHB-RELATED"/>
    <property type="match status" value="1"/>
</dbReference>
<dbReference type="PANTHER" id="PTHR42987">
    <property type="entry name" value="PEPTIDASE S49"/>
    <property type="match status" value="1"/>
</dbReference>
<dbReference type="GO" id="GO:0008233">
    <property type="term" value="F:peptidase activity"/>
    <property type="evidence" value="ECO:0007669"/>
    <property type="project" value="InterPro"/>
</dbReference>
<dbReference type="EMBL" id="JACEZU010000003">
    <property type="protein sequence ID" value="MBA5686970.1"/>
    <property type="molecule type" value="Genomic_DNA"/>
</dbReference>
<proteinExistence type="inferred from homology"/>
<gene>
    <name evidence="3" type="ORF">H3H39_07865</name>
</gene>
<evidence type="ECO:0000256" key="1">
    <source>
        <dbReference type="ARBA" id="ARBA00008683"/>
    </source>
</evidence>
<dbReference type="GO" id="GO:0006508">
    <property type="term" value="P:proteolysis"/>
    <property type="evidence" value="ECO:0007669"/>
    <property type="project" value="InterPro"/>
</dbReference>
<dbReference type="InterPro" id="IPR033855">
    <property type="entry name" value="Protein_C"/>
</dbReference>
<dbReference type="SUPFAM" id="SSF52096">
    <property type="entry name" value="ClpP/crotonase"/>
    <property type="match status" value="1"/>
</dbReference>
<dbReference type="InterPro" id="IPR029045">
    <property type="entry name" value="ClpP/crotonase-like_dom_sf"/>
</dbReference>
<comment type="similarity">
    <text evidence="1">Belongs to the peptidase S49 family.</text>
</comment>
<dbReference type="Proteomes" id="UP000573499">
    <property type="component" value="Unassembled WGS sequence"/>
</dbReference>
<name>A0A7W2IJP0_9BURK</name>
<dbReference type="AlphaFoldDB" id="A0A7W2IJP0"/>
<dbReference type="Pfam" id="PF01343">
    <property type="entry name" value="Peptidase_S49"/>
    <property type="match status" value="1"/>
</dbReference>
<sequence>MKKQILLGHLASQAWAMHPDYLTNLAAVLQRWSAGESAGADVMADVQAAQEARAARKAATPAKATGNIQVLNLWGVMTQKANLVNEISGGGGTSTQAFTQAFRDAMADPSVAGILIDCDSPGGSVTGTPELAAEVMKARGVKPVYAFVNGLAASACYWVASSCEAIYSTPSGSAGSIGVYCTHTDASKAMEKAGLAQEFISAGKYKTEGNSNGPLNPEGRAHIQGQIDSFYNAFTGDVARGRGTTTAAVKAGYGQGRCLLADEALKAGLIDGVCTFDQAIAKLGARIKGGTSPAARRTAGPTTAAQAAARQRQVEIAALTGQSPTTSSTSRAANSEQVRARIAARWRQIEIASK</sequence>
<evidence type="ECO:0000313" key="4">
    <source>
        <dbReference type="Proteomes" id="UP000573499"/>
    </source>
</evidence>
<feature type="domain" description="Peptidase S49" evidence="2">
    <location>
        <begin position="141"/>
        <end position="283"/>
    </location>
</feature>
<reference evidence="3 4" key="1">
    <citation type="submission" date="2020-07" db="EMBL/GenBank/DDBJ databases">
        <title>Novel species isolated from subtropical streams in China.</title>
        <authorList>
            <person name="Lu H."/>
        </authorList>
    </citation>
    <scope>NUCLEOTIDE SEQUENCE [LARGE SCALE GENOMIC DNA]</scope>
    <source>
        <strain evidence="3 4">LX47W</strain>
    </source>
</reference>
<dbReference type="RefSeq" id="WP_182152812.1">
    <property type="nucleotide sequence ID" value="NZ_JACEZU010000003.1"/>
</dbReference>
<keyword evidence="4" id="KW-1185">Reference proteome</keyword>
<comment type="caution">
    <text evidence="3">The sequence shown here is derived from an EMBL/GenBank/DDBJ whole genome shotgun (WGS) entry which is preliminary data.</text>
</comment>
<dbReference type="Gene3D" id="6.20.330.10">
    <property type="match status" value="1"/>
</dbReference>
<accession>A0A7W2IJP0</accession>
<dbReference type="InterPro" id="IPR002142">
    <property type="entry name" value="Peptidase_S49"/>
</dbReference>
<dbReference type="CDD" id="cd07022">
    <property type="entry name" value="S49_Sppa_36K_type"/>
    <property type="match status" value="1"/>
</dbReference>
<evidence type="ECO:0000259" key="2">
    <source>
        <dbReference type="Pfam" id="PF01343"/>
    </source>
</evidence>